<keyword evidence="3" id="KW-1185">Reference proteome</keyword>
<evidence type="ECO:0000313" key="3">
    <source>
        <dbReference type="Proteomes" id="UP001500466"/>
    </source>
</evidence>
<comment type="caution">
    <text evidence="2">The sequence shown here is derived from an EMBL/GenBank/DDBJ whole genome shotgun (WGS) entry which is preliminary data.</text>
</comment>
<name>A0ABP9I6E7_9ACTN</name>
<gene>
    <name evidence="2" type="ORF">GCM10023205_71430</name>
</gene>
<organism evidence="2 3">
    <name type="scientific">Yinghuangia aomiensis</name>
    <dbReference type="NCBI Taxonomy" id="676205"/>
    <lineage>
        <taxon>Bacteria</taxon>
        <taxon>Bacillati</taxon>
        <taxon>Actinomycetota</taxon>
        <taxon>Actinomycetes</taxon>
        <taxon>Kitasatosporales</taxon>
        <taxon>Streptomycetaceae</taxon>
        <taxon>Yinghuangia</taxon>
    </lineage>
</organism>
<feature type="compositionally biased region" description="Polar residues" evidence="1">
    <location>
        <begin position="80"/>
        <end position="94"/>
    </location>
</feature>
<feature type="region of interest" description="Disordered" evidence="1">
    <location>
        <begin position="63"/>
        <end position="94"/>
    </location>
</feature>
<accession>A0ABP9I6E7</accession>
<dbReference type="Proteomes" id="UP001500466">
    <property type="component" value="Unassembled WGS sequence"/>
</dbReference>
<proteinExistence type="predicted"/>
<dbReference type="RefSeq" id="WP_345679976.1">
    <property type="nucleotide sequence ID" value="NZ_BAABHS010000038.1"/>
</dbReference>
<protein>
    <submittedName>
        <fullName evidence="2">Uncharacterized protein</fullName>
    </submittedName>
</protein>
<reference evidence="3" key="1">
    <citation type="journal article" date="2019" name="Int. J. Syst. Evol. Microbiol.">
        <title>The Global Catalogue of Microorganisms (GCM) 10K type strain sequencing project: providing services to taxonomists for standard genome sequencing and annotation.</title>
        <authorList>
            <consortium name="The Broad Institute Genomics Platform"/>
            <consortium name="The Broad Institute Genome Sequencing Center for Infectious Disease"/>
            <person name="Wu L."/>
            <person name="Ma J."/>
        </authorList>
    </citation>
    <scope>NUCLEOTIDE SEQUENCE [LARGE SCALE GENOMIC DNA]</scope>
    <source>
        <strain evidence="3">JCM 17986</strain>
    </source>
</reference>
<dbReference type="EMBL" id="BAABHS010000038">
    <property type="protein sequence ID" value="GAA4989915.1"/>
    <property type="molecule type" value="Genomic_DNA"/>
</dbReference>
<evidence type="ECO:0000313" key="2">
    <source>
        <dbReference type="EMBL" id="GAA4989915.1"/>
    </source>
</evidence>
<evidence type="ECO:0000256" key="1">
    <source>
        <dbReference type="SAM" id="MobiDB-lite"/>
    </source>
</evidence>
<sequence length="131" mass="13672">MRIASGFAIGMGPGRGLGSSDTHSVDLDSTSLVAQPSGKGSDALFGTDVGPVVTLVVPRGERAEAIISPDGPEPTRDQCTESVTNRGSHTSGELSQGMRLCLVTDEGRTAYLRITSVPTLKTVTLEVTVWE</sequence>